<dbReference type="RefSeq" id="WP_145053961.1">
    <property type="nucleotide sequence ID" value="NZ_CP036433.1"/>
</dbReference>
<dbReference type="GO" id="GO:0016740">
    <property type="term" value="F:transferase activity"/>
    <property type="evidence" value="ECO:0007669"/>
    <property type="project" value="UniProtKB-KW"/>
</dbReference>
<dbReference type="Proteomes" id="UP000317648">
    <property type="component" value="Chromosome"/>
</dbReference>
<dbReference type="InterPro" id="IPR017550">
    <property type="entry name" value="Formylmethanofuran_DH_suC"/>
</dbReference>
<dbReference type="PANTHER" id="PTHR39673">
    <property type="entry name" value="TUNGSTEN FORMYLMETHANOFURAN DEHYDROGENASE, SUBUNIT C (FWDC)"/>
    <property type="match status" value="1"/>
</dbReference>
<dbReference type="EMBL" id="CP036433">
    <property type="protein sequence ID" value="QDU95195.1"/>
    <property type="molecule type" value="Genomic_DNA"/>
</dbReference>
<dbReference type="PANTHER" id="PTHR39673:SF5">
    <property type="entry name" value="TUNGSTEN-CONTAINING FORMYLMETHANOFURAN DEHYDROGENASE 2 SUBUNIT C"/>
    <property type="match status" value="1"/>
</dbReference>
<keyword evidence="1" id="KW-0808">Transferase</keyword>
<dbReference type="GO" id="GO:0015948">
    <property type="term" value="P:methanogenesis"/>
    <property type="evidence" value="ECO:0007669"/>
    <property type="project" value="InterPro"/>
</dbReference>
<keyword evidence="2" id="KW-1185">Reference proteome</keyword>
<organism evidence="1 2">
    <name type="scientific">Lignipirellula cremea</name>
    <dbReference type="NCBI Taxonomy" id="2528010"/>
    <lineage>
        <taxon>Bacteria</taxon>
        <taxon>Pseudomonadati</taxon>
        <taxon>Planctomycetota</taxon>
        <taxon>Planctomycetia</taxon>
        <taxon>Pirellulales</taxon>
        <taxon>Pirellulaceae</taxon>
        <taxon>Lignipirellula</taxon>
    </lineage>
</organism>
<name>A0A518DTN2_9BACT</name>
<proteinExistence type="predicted"/>
<dbReference type="GO" id="GO:0046914">
    <property type="term" value="F:transition metal ion binding"/>
    <property type="evidence" value="ECO:0007669"/>
    <property type="project" value="InterPro"/>
</dbReference>
<dbReference type="NCBIfam" id="TIGR03122">
    <property type="entry name" value="one_C_dehyd_C"/>
    <property type="match status" value="1"/>
</dbReference>
<dbReference type="GO" id="GO:0016787">
    <property type="term" value="F:hydrolase activity"/>
    <property type="evidence" value="ECO:0007669"/>
    <property type="project" value="UniProtKB-KW"/>
</dbReference>
<dbReference type="GO" id="GO:0018493">
    <property type="term" value="F:formylmethanofuran dehydrogenase activity"/>
    <property type="evidence" value="ECO:0007669"/>
    <property type="project" value="InterPro"/>
</dbReference>
<dbReference type="SUPFAM" id="SSF69336">
    <property type="entry name" value="Alpha subunit of glutamate synthase, C-terminal domain"/>
    <property type="match status" value="1"/>
</dbReference>
<protein>
    <submittedName>
        <fullName evidence="1">Formyltransferase/hydrolase complex Fhc subunit C</fullName>
    </submittedName>
</protein>
<dbReference type="OrthoDB" id="269067at2"/>
<accession>A0A518DTN2</accession>
<sequence length="274" mass="29696">MSKITLKLKEPPKIQLEAECLSPDVFAELSHEEICASPVYHGKRRRRLDDYFTITGERSDNVHIYGDLRRVKWIGRAMTRGSLTVYGGVGMHLGAYMGGGRIEVHGDAGDWIGAEMTHGFIRVHGDAGGQVGAAYRGSMAGMRNGVIMIGGSAGLEVGMRMRRGSIIIGGRVRDFAGLQMKGGTIVLLSGAEIRTGAWMMRGTIISLQPLALLPTFSYACRYSPDIVRVLARDLQPHGVTLPYAAHHGAYDLYQGDSSAPGKGEILIWRPADTA</sequence>
<reference evidence="1 2" key="1">
    <citation type="submission" date="2019-02" db="EMBL/GenBank/DDBJ databases">
        <title>Deep-cultivation of Planctomycetes and their phenomic and genomic characterization uncovers novel biology.</title>
        <authorList>
            <person name="Wiegand S."/>
            <person name="Jogler M."/>
            <person name="Boedeker C."/>
            <person name="Pinto D."/>
            <person name="Vollmers J."/>
            <person name="Rivas-Marin E."/>
            <person name="Kohn T."/>
            <person name="Peeters S.H."/>
            <person name="Heuer A."/>
            <person name="Rast P."/>
            <person name="Oberbeckmann S."/>
            <person name="Bunk B."/>
            <person name="Jeske O."/>
            <person name="Meyerdierks A."/>
            <person name="Storesund J.E."/>
            <person name="Kallscheuer N."/>
            <person name="Luecker S."/>
            <person name="Lage O.M."/>
            <person name="Pohl T."/>
            <person name="Merkel B.J."/>
            <person name="Hornburger P."/>
            <person name="Mueller R.-W."/>
            <person name="Bruemmer F."/>
            <person name="Labrenz M."/>
            <person name="Spormann A.M."/>
            <person name="Op den Camp H."/>
            <person name="Overmann J."/>
            <person name="Amann R."/>
            <person name="Jetten M.S.M."/>
            <person name="Mascher T."/>
            <person name="Medema M.H."/>
            <person name="Devos D.P."/>
            <person name="Kaster A.-K."/>
            <person name="Ovreas L."/>
            <person name="Rohde M."/>
            <person name="Galperin M.Y."/>
            <person name="Jogler C."/>
        </authorList>
    </citation>
    <scope>NUCLEOTIDE SEQUENCE [LARGE SCALE GENOMIC DNA]</scope>
    <source>
        <strain evidence="1 2">Pla85_3_4</strain>
    </source>
</reference>
<evidence type="ECO:0000313" key="1">
    <source>
        <dbReference type="EMBL" id="QDU95195.1"/>
    </source>
</evidence>
<keyword evidence="1" id="KW-0378">Hydrolase</keyword>
<evidence type="ECO:0000313" key="2">
    <source>
        <dbReference type="Proteomes" id="UP000317648"/>
    </source>
</evidence>
<dbReference type="InterPro" id="IPR036485">
    <property type="entry name" value="Glu_synth_asu_C_sf"/>
</dbReference>
<dbReference type="KEGG" id="lcre:Pla8534_30080"/>
<gene>
    <name evidence="1" type="primary">fhcC_1</name>
    <name evidence="1" type="ORF">Pla8534_30080</name>
</gene>
<dbReference type="AlphaFoldDB" id="A0A518DTN2"/>
<dbReference type="Gene3D" id="2.160.20.60">
    <property type="entry name" value="Glutamate synthase, alpha subunit, C-terminal domain"/>
    <property type="match status" value="1"/>
</dbReference>